<evidence type="ECO:0000313" key="1">
    <source>
        <dbReference type="EMBL" id="KAJ3478383.1"/>
    </source>
</evidence>
<comment type="caution">
    <text evidence="1">The sequence shown here is derived from an EMBL/GenBank/DDBJ whole genome shotgun (WGS) entry which is preliminary data.</text>
</comment>
<protein>
    <submittedName>
        <fullName evidence="1">Uncharacterized protein</fullName>
    </submittedName>
</protein>
<sequence>MDDLEIVNARLEEKQVESFHQSVVWPAIECIYLYARHLWLNAEGDNPDYTRGLPFTKEVELSPLDGTPQFERFRDVVEVLLEQLSTFWALTLKFEGEAPDQNFLNWIPGCFNTYEGIMMAHIRLHMLYFKTYHPLSNPGGHILMRLWYAHEGPTAKNMLLHYLWPIVDKANQDDQLVFISSYFSTLAGATRFMDGLLVGLEDDMLTVNTSTLYSAIFIFLADNIENFPCIREAMINRLTRLIMTQYKIISKELCQEPRFGKMVKIQSGLAVLAYVCGLKF</sequence>
<dbReference type="Proteomes" id="UP001212997">
    <property type="component" value="Unassembled WGS sequence"/>
</dbReference>
<gene>
    <name evidence="1" type="ORF">NLI96_g9796</name>
</gene>
<evidence type="ECO:0000313" key="2">
    <source>
        <dbReference type="Proteomes" id="UP001212997"/>
    </source>
</evidence>
<proteinExistence type="predicted"/>
<dbReference type="EMBL" id="JANAWD010000515">
    <property type="protein sequence ID" value="KAJ3478383.1"/>
    <property type="molecule type" value="Genomic_DNA"/>
</dbReference>
<name>A0AAD5V011_9APHY</name>
<dbReference type="AlphaFoldDB" id="A0AAD5V011"/>
<keyword evidence="2" id="KW-1185">Reference proteome</keyword>
<accession>A0AAD5V011</accession>
<organism evidence="1 2">
    <name type="scientific">Meripilus lineatus</name>
    <dbReference type="NCBI Taxonomy" id="2056292"/>
    <lineage>
        <taxon>Eukaryota</taxon>
        <taxon>Fungi</taxon>
        <taxon>Dikarya</taxon>
        <taxon>Basidiomycota</taxon>
        <taxon>Agaricomycotina</taxon>
        <taxon>Agaricomycetes</taxon>
        <taxon>Polyporales</taxon>
        <taxon>Meripilaceae</taxon>
        <taxon>Meripilus</taxon>
    </lineage>
</organism>
<reference evidence="1" key="1">
    <citation type="submission" date="2022-07" db="EMBL/GenBank/DDBJ databases">
        <title>Genome Sequence of Physisporinus lineatus.</title>
        <authorList>
            <person name="Buettner E."/>
        </authorList>
    </citation>
    <scope>NUCLEOTIDE SEQUENCE</scope>
    <source>
        <strain evidence="1">VT162</strain>
    </source>
</reference>